<sequence>MRFCMLRLTEYPLEIRRDIHYNKTMRKKKRRNPTDLVGKRFGRLVVLSFSGRGNGGHLMWNCQCDCGVTKPIAGGHLRHKTKSCGCLRRQNTRERGLRNLKDLTGKTFSNLTVIHRDTFVPTGRPRWVCRCSCGTEKTIAGSNLVNGTIRSCGCLIRRKGADSPAWRGGRWLKSDGYVERTVYDENGIRGRAAEHRLVMEEQLGRKLKANENVHH</sequence>
<dbReference type="EMBL" id="LAZR01027675">
    <property type="protein sequence ID" value="KKL64989.1"/>
    <property type="molecule type" value="Genomic_DNA"/>
</dbReference>
<proteinExistence type="predicted"/>
<feature type="non-terminal residue" evidence="1">
    <location>
        <position position="215"/>
    </location>
</feature>
<organism evidence="1">
    <name type="scientific">marine sediment metagenome</name>
    <dbReference type="NCBI Taxonomy" id="412755"/>
    <lineage>
        <taxon>unclassified sequences</taxon>
        <taxon>metagenomes</taxon>
        <taxon>ecological metagenomes</taxon>
    </lineage>
</organism>
<name>A0A0F9DTD3_9ZZZZ</name>
<evidence type="ECO:0008006" key="2">
    <source>
        <dbReference type="Google" id="ProtNLM"/>
    </source>
</evidence>
<reference evidence="1" key="1">
    <citation type="journal article" date="2015" name="Nature">
        <title>Complex archaea that bridge the gap between prokaryotes and eukaryotes.</title>
        <authorList>
            <person name="Spang A."/>
            <person name="Saw J.H."/>
            <person name="Jorgensen S.L."/>
            <person name="Zaremba-Niedzwiedzka K."/>
            <person name="Martijn J."/>
            <person name="Lind A.E."/>
            <person name="van Eijk R."/>
            <person name="Schleper C."/>
            <person name="Guy L."/>
            <person name="Ettema T.J."/>
        </authorList>
    </citation>
    <scope>NUCLEOTIDE SEQUENCE</scope>
</reference>
<gene>
    <name evidence="1" type="ORF">LCGC14_2159500</name>
</gene>
<comment type="caution">
    <text evidence="1">The sequence shown here is derived from an EMBL/GenBank/DDBJ whole genome shotgun (WGS) entry which is preliminary data.</text>
</comment>
<evidence type="ECO:0000313" key="1">
    <source>
        <dbReference type="EMBL" id="KKL64989.1"/>
    </source>
</evidence>
<dbReference type="AlphaFoldDB" id="A0A0F9DTD3"/>
<protein>
    <recommendedName>
        <fullName evidence="2">HNH nuclease domain-containing protein</fullName>
    </recommendedName>
</protein>
<accession>A0A0F9DTD3</accession>